<protein>
    <submittedName>
        <fullName evidence="1">Uncharacterized protein</fullName>
    </submittedName>
</protein>
<dbReference type="AlphaFoldDB" id="A0AAN8AIE1"/>
<accession>A0AAN8AIE1</accession>
<keyword evidence="2" id="KW-1185">Reference proteome</keyword>
<gene>
    <name evidence="1" type="ORF">PBY51_000801</name>
</gene>
<dbReference type="Proteomes" id="UP001346869">
    <property type="component" value="Unassembled WGS sequence"/>
</dbReference>
<comment type="caution">
    <text evidence="1">The sequence shown here is derived from an EMBL/GenBank/DDBJ whole genome shotgun (WGS) entry which is preliminary data.</text>
</comment>
<name>A0AAN8AIE1_ELEMC</name>
<reference evidence="1 2" key="2">
    <citation type="journal article" date="2023" name="Mol. Biol. Evol.">
        <title>Genomics of Secondarily Temperate Adaptation in the Only Non-Antarctic Icefish.</title>
        <authorList>
            <person name="Rivera-Colon A.G."/>
            <person name="Rayamajhi N."/>
            <person name="Minhas B.F."/>
            <person name="Madrigal G."/>
            <person name="Bilyk K.T."/>
            <person name="Yoon V."/>
            <person name="Hune M."/>
            <person name="Gregory S."/>
            <person name="Cheng C.H.C."/>
            <person name="Catchen J.M."/>
        </authorList>
    </citation>
    <scope>NUCLEOTIDE SEQUENCE [LARGE SCALE GENOMIC DNA]</scope>
    <source>
        <strain evidence="1">JMC-PN-2008</strain>
    </source>
</reference>
<reference evidence="1 2" key="1">
    <citation type="journal article" date="2023" name="Genes (Basel)">
        <title>Chromosome-Level Genome Assembly and Circadian Gene Repertoire of the Patagonia Blennie Eleginops maclovinus-The Closest Ancestral Proxy of Antarctic Cryonotothenioids.</title>
        <authorList>
            <person name="Cheng C.C."/>
            <person name="Rivera-Colon A.G."/>
            <person name="Minhas B.F."/>
            <person name="Wilson L."/>
            <person name="Rayamajhi N."/>
            <person name="Vargas-Chacoff L."/>
            <person name="Catchen J.M."/>
        </authorList>
    </citation>
    <scope>NUCLEOTIDE SEQUENCE [LARGE SCALE GENOMIC DNA]</scope>
    <source>
        <strain evidence="1">JMC-PN-2008</strain>
    </source>
</reference>
<proteinExistence type="predicted"/>
<organism evidence="1 2">
    <name type="scientific">Eleginops maclovinus</name>
    <name type="common">Patagonian blennie</name>
    <name type="synonym">Eleginus maclovinus</name>
    <dbReference type="NCBI Taxonomy" id="56733"/>
    <lineage>
        <taxon>Eukaryota</taxon>
        <taxon>Metazoa</taxon>
        <taxon>Chordata</taxon>
        <taxon>Craniata</taxon>
        <taxon>Vertebrata</taxon>
        <taxon>Euteleostomi</taxon>
        <taxon>Actinopterygii</taxon>
        <taxon>Neopterygii</taxon>
        <taxon>Teleostei</taxon>
        <taxon>Neoteleostei</taxon>
        <taxon>Acanthomorphata</taxon>
        <taxon>Eupercaria</taxon>
        <taxon>Perciformes</taxon>
        <taxon>Notothenioidei</taxon>
        <taxon>Eleginopidae</taxon>
        <taxon>Eleginops</taxon>
    </lineage>
</organism>
<evidence type="ECO:0000313" key="2">
    <source>
        <dbReference type="Proteomes" id="UP001346869"/>
    </source>
</evidence>
<sequence length="77" mass="8120">MANTLTYLGWGVPLWDILTVSSLIYTPLHMLTSSCLEQMQGGASSPTAALRVEAESGATELKEDITFVAARCGGSTV</sequence>
<dbReference type="EMBL" id="JAUZQC010000011">
    <property type="protein sequence ID" value="KAK5863801.1"/>
    <property type="molecule type" value="Genomic_DNA"/>
</dbReference>
<evidence type="ECO:0000313" key="1">
    <source>
        <dbReference type="EMBL" id="KAK5863801.1"/>
    </source>
</evidence>